<keyword evidence="1" id="KW-0472">Membrane</keyword>
<feature type="transmembrane region" description="Helical" evidence="1">
    <location>
        <begin position="134"/>
        <end position="151"/>
    </location>
</feature>
<reference evidence="2 3" key="1">
    <citation type="submission" date="2021-06" db="EMBL/GenBank/DDBJ databases">
        <title>Enterococcus alishanensis sp. nov., a novel lactic acid bacterium isolated from fresh coffee beans.</title>
        <authorList>
            <person name="Chen Y.-S."/>
        </authorList>
    </citation>
    <scope>NUCLEOTIDE SEQUENCE [LARGE SCALE GENOMIC DNA]</scope>
    <source>
        <strain evidence="2 3">ALS3</strain>
    </source>
</reference>
<protein>
    <recommendedName>
        <fullName evidence="4">DUF2812 domain-containing protein</fullName>
    </recommendedName>
</protein>
<accession>A0ABS6TE97</accession>
<feature type="transmembrane region" description="Helical" evidence="1">
    <location>
        <begin position="100"/>
        <end position="122"/>
    </location>
</feature>
<evidence type="ECO:0000256" key="1">
    <source>
        <dbReference type="SAM" id="Phobius"/>
    </source>
</evidence>
<evidence type="ECO:0000313" key="2">
    <source>
        <dbReference type="EMBL" id="MBV7391223.1"/>
    </source>
</evidence>
<organism evidence="2 3">
    <name type="scientific">Enterococcus alishanensis</name>
    <dbReference type="NCBI Taxonomy" id="1303817"/>
    <lineage>
        <taxon>Bacteria</taxon>
        <taxon>Bacillati</taxon>
        <taxon>Bacillota</taxon>
        <taxon>Bacilli</taxon>
        <taxon>Lactobacillales</taxon>
        <taxon>Enterococcaceae</taxon>
        <taxon>Enterococcus</taxon>
    </lineage>
</organism>
<evidence type="ECO:0008006" key="4">
    <source>
        <dbReference type="Google" id="ProtNLM"/>
    </source>
</evidence>
<comment type="caution">
    <text evidence="2">The sequence shown here is derived from an EMBL/GenBank/DDBJ whole genome shotgun (WGS) entry which is preliminary data.</text>
</comment>
<keyword evidence="1" id="KW-1133">Transmembrane helix</keyword>
<gene>
    <name evidence="2" type="ORF">KUA55_11075</name>
</gene>
<dbReference type="RefSeq" id="WP_218326345.1">
    <property type="nucleotide sequence ID" value="NZ_JAHUZB010000004.1"/>
</dbReference>
<evidence type="ECO:0000313" key="3">
    <source>
        <dbReference type="Proteomes" id="UP000774130"/>
    </source>
</evidence>
<dbReference type="Proteomes" id="UP000774130">
    <property type="component" value="Unassembled WGS sequence"/>
</dbReference>
<proteinExistence type="predicted"/>
<name>A0ABS6TE97_9ENTE</name>
<keyword evidence="3" id="KW-1185">Reference proteome</keyword>
<sequence>MAATEKFKDWQFRYQYMYATRRSEKSKKRFIGALVTDLSELGVEPKVIEFDQQKKGASRNIYVGDLKRAKKIICTYYDTPPNFFGDYVLFDRQAQSRKTIFFIVLTTIISIVIGLAGLSLFMQNNLFAFDFSQLKTYVGIAAILLFFLIFGKVTKGLSNRKNLVRNTSTILMMLAMIEENKNADIAYAFIDEGSYGERGLEVLKESTKKTTPIYFMDSVGAETPLYFKGDKTESFSKTAVDTKTKRQMNYIFCGESKDTTFYLSKDILKRKEINMANINQLIEAFS</sequence>
<dbReference type="EMBL" id="JAHUZB010000004">
    <property type="protein sequence ID" value="MBV7391223.1"/>
    <property type="molecule type" value="Genomic_DNA"/>
</dbReference>
<keyword evidence="1" id="KW-0812">Transmembrane</keyword>